<evidence type="ECO:0000313" key="1">
    <source>
        <dbReference type="EMBL" id="TWJ08450.1"/>
    </source>
</evidence>
<dbReference type="EMBL" id="VLLK01000001">
    <property type="protein sequence ID" value="TWJ08450.1"/>
    <property type="molecule type" value="Genomic_DNA"/>
</dbReference>
<sequence length="72" mass="8390">MAHNDGGITQMDLNELYFHHQLAIMNSNTARSVDDRNTYFDLVEYYAKRIRKSRDEAGIPRVSWNEGLSNRS</sequence>
<comment type="caution">
    <text evidence="1">The sequence shown here is derived from an EMBL/GenBank/DDBJ whole genome shotgun (WGS) entry which is preliminary data.</text>
</comment>
<protein>
    <submittedName>
        <fullName evidence="1">Uncharacterized protein</fullName>
    </submittedName>
</protein>
<dbReference type="AlphaFoldDB" id="A0A562US63"/>
<reference evidence="1 2" key="1">
    <citation type="submission" date="2019-07" db="EMBL/GenBank/DDBJ databases">
        <title>Genomic Encyclopedia of Archaeal and Bacterial Type Strains, Phase II (KMG-II): from individual species to whole genera.</title>
        <authorList>
            <person name="Goeker M."/>
        </authorList>
    </citation>
    <scope>NUCLEOTIDE SEQUENCE [LARGE SCALE GENOMIC DNA]</scope>
    <source>
        <strain evidence="1 2">ATCC BAA-2084</strain>
    </source>
</reference>
<evidence type="ECO:0000313" key="2">
    <source>
        <dbReference type="Proteomes" id="UP000320547"/>
    </source>
</evidence>
<keyword evidence="2" id="KW-1185">Reference proteome</keyword>
<accession>A0A562US63</accession>
<gene>
    <name evidence="1" type="ORF">JN10_0060</name>
</gene>
<dbReference type="Proteomes" id="UP000320547">
    <property type="component" value="Unassembled WGS sequence"/>
</dbReference>
<proteinExistence type="predicted"/>
<name>A0A562US63_9SPHN</name>
<dbReference type="STRING" id="476157.GCA_001663155_00680"/>
<organism evidence="1 2">
    <name type="scientific">Altererythrobacter ishigakiensis</name>
    <dbReference type="NCBI Taxonomy" id="476157"/>
    <lineage>
        <taxon>Bacteria</taxon>
        <taxon>Pseudomonadati</taxon>
        <taxon>Pseudomonadota</taxon>
        <taxon>Alphaproteobacteria</taxon>
        <taxon>Sphingomonadales</taxon>
        <taxon>Erythrobacteraceae</taxon>
        <taxon>Altererythrobacter</taxon>
    </lineage>
</organism>